<dbReference type="Proteomes" id="UP000799429">
    <property type="component" value="Unassembled WGS sequence"/>
</dbReference>
<dbReference type="SUPFAM" id="SSF53098">
    <property type="entry name" value="Ribonuclease H-like"/>
    <property type="match status" value="1"/>
</dbReference>
<reference evidence="3" key="1">
    <citation type="journal article" date="2020" name="Stud. Mycol.">
        <title>101 Dothideomycetes genomes: a test case for predicting lifestyles and emergence of pathogens.</title>
        <authorList>
            <person name="Haridas S."/>
            <person name="Albert R."/>
            <person name="Binder M."/>
            <person name="Bloem J."/>
            <person name="Labutti K."/>
            <person name="Salamov A."/>
            <person name="Andreopoulos B."/>
            <person name="Baker S."/>
            <person name="Barry K."/>
            <person name="Bills G."/>
            <person name="Bluhm B."/>
            <person name="Cannon C."/>
            <person name="Castanera R."/>
            <person name="Culley D."/>
            <person name="Daum C."/>
            <person name="Ezra D."/>
            <person name="Gonzalez J."/>
            <person name="Henrissat B."/>
            <person name="Kuo A."/>
            <person name="Liang C."/>
            <person name="Lipzen A."/>
            <person name="Lutzoni F."/>
            <person name="Magnuson J."/>
            <person name="Mondo S."/>
            <person name="Nolan M."/>
            <person name="Ohm R."/>
            <person name="Pangilinan J."/>
            <person name="Park H.-J."/>
            <person name="Ramirez L."/>
            <person name="Alfaro M."/>
            <person name="Sun H."/>
            <person name="Tritt A."/>
            <person name="Yoshinaga Y."/>
            <person name="Zwiers L.-H."/>
            <person name="Turgeon B."/>
            <person name="Goodwin S."/>
            <person name="Spatafora J."/>
            <person name="Crous P."/>
            <person name="Grigoriev I."/>
        </authorList>
    </citation>
    <scope>NUCLEOTIDE SEQUENCE</scope>
    <source>
        <strain evidence="3">CBS 101060</strain>
    </source>
</reference>
<dbReference type="OrthoDB" id="10252740at2759"/>
<keyword evidence="4" id="KW-1185">Reference proteome</keyword>
<evidence type="ECO:0000256" key="1">
    <source>
        <dbReference type="SAM" id="MobiDB-lite"/>
    </source>
</evidence>
<dbReference type="AlphaFoldDB" id="A0A9P4SAR4"/>
<proteinExistence type="predicted"/>
<dbReference type="PROSITE" id="PS50822">
    <property type="entry name" value="PIWI"/>
    <property type="match status" value="1"/>
</dbReference>
<dbReference type="Gene3D" id="3.40.50.2300">
    <property type="match status" value="1"/>
</dbReference>
<name>A0A9P4SAR4_9PEZI</name>
<evidence type="ECO:0000259" key="2">
    <source>
        <dbReference type="PROSITE" id="PS50822"/>
    </source>
</evidence>
<dbReference type="SMART" id="SM00950">
    <property type="entry name" value="Piwi"/>
    <property type="match status" value="1"/>
</dbReference>
<accession>A0A9P4SAR4</accession>
<dbReference type="Pfam" id="PF02171">
    <property type="entry name" value="Piwi"/>
    <property type="match status" value="1"/>
</dbReference>
<evidence type="ECO:0000313" key="3">
    <source>
        <dbReference type="EMBL" id="KAF2838402.1"/>
    </source>
</evidence>
<dbReference type="InterPro" id="IPR036397">
    <property type="entry name" value="RNaseH_sf"/>
</dbReference>
<dbReference type="EMBL" id="MU006097">
    <property type="protein sequence ID" value="KAF2838402.1"/>
    <property type="molecule type" value="Genomic_DNA"/>
</dbReference>
<organism evidence="3 4">
    <name type="scientific">Patellaria atrata CBS 101060</name>
    <dbReference type="NCBI Taxonomy" id="1346257"/>
    <lineage>
        <taxon>Eukaryota</taxon>
        <taxon>Fungi</taxon>
        <taxon>Dikarya</taxon>
        <taxon>Ascomycota</taxon>
        <taxon>Pezizomycotina</taxon>
        <taxon>Dothideomycetes</taxon>
        <taxon>Dothideomycetes incertae sedis</taxon>
        <taxon>Patellariales</taxon>
        <taxon>Patellariaceae</taxon>
        <taxon>Patellaria</taxon>
    </lineage>
</organism>
<dbReference type="Gene3D" id="3.30.420.10">
    <property type="entry name" value="Ribonuclease H-like superfamily/Ribonuclease H"/>
    <property type="match status" value="1"/>
</dbReference>
<comment type="caution">
    <text evidence="3">The sequence shown here is derived from an EMBL/GenBank/DDBJ whole genome shotgun (WGS) entry which is preliminary data.</text>
</comment>
<dbReference type="InterPro" id="IPR003165">
    <property type="entry name" value="Piwi"/>
</dbReference>
<gene>
    <name evidence="3" type="ORF">M501DRAFT_879191</name>
</gene>
<dbReference type="InterPro" id="IPR012337">
    <property type="entry name" value="RNaseH-like_sf"/>
</dbReference>
<evidence type="ECO:0000313" key="4">
    <source>
        <dbReference type="Proteomes" id="UP000799429"/>
    </source>
</evidence>
<protein>
    <recommendedName>
        <fullName evidence="2">Piwi domain-containing protein</fullName>
    </recommendedName>
</protein>
<feature type="domain" description="Piwi" evidence="2">
    <location>
        <begin position="6"/>
        <end position="215"/>
    </location>
</feature>
<feature type="region of interest" description="Disordered" evidence="1">
    <location>
        <begin position="234"/>
        <end position="257"/>
    </location>
</feature>
<sequence length="257" mass="29026">MNKANLVILIMNRKKIAEHALFKRIADRKYGLHSLCITEQTIKKAFDMNKFQAFMGDIALKINLKSGGINHAVENLTFENILVIGADVTHPGPASVKGTLSVTAMVGNVDRYGGRFLGSLSLQQESRQEMILNFESLVPKRIEQFCLLNNKWPKSVIYYRDGVSESQYTAVREVEVSKIRPAAERVWKKHHTQAKCPRVEIAAIVATKRHHVRFYPIVNDNQKKPIIANSRHQPAWGKQRNCPPGTLVKSASHHPIT</sequence>
<dbReference type="PANTHER" id="PTHR22891">
    <property type="entry name" value="EUKARYOTIC TRANSLATION INITIATION FACTOR 2C"/>
    <property type="match status" value="1"/>
</dbReference>
<dbReference type="GO" id="GO:0003676">
    <property type="term" value="F:nucleic acid binding"/>
    <property type="evidence" value="ECO:0007669"/>
    <property type="project" value="InterPro"/>
</dbReference>